<evidence type="ECO:0000313" key="12">
    <source>
        <dbReference type="Proteomes" id="UP000286288"/>
    </source>
</evidence>
<evidence type="ECO:0000313" key="11">
    <source>
        <dbReference type="EMBL" id="RHK07398.1"/>
    </source>
</evidence>
<dbReference type="GO" id="GO:0003723">
    <property type="term" value="F:RNA binding"/>
    <property type="evidence" value="ECO:0007669"/>
    <property type="project" value="InterPro"/>
</dbReference>
<dbReference type="InterPro" id="IPR051451">
    <property type="entry name" value="PhoH2-like"/>
</dbReference>
<evidence type="ECO:0000313" key="14">
    <source>
        <dbReference type="Proteomes" id="UP001253851"/>
    </source>
</evidence>
<evidence type="ECO:0000313" key="10">
    <source>
        <dbReference type="EMBL" id="QGN29284.1"/>
    </source>
</evidence>
<dbReference type="GeneID" id="15141922"/>
<reference evidence="11 12" key="1">
    <citation type="submission" date="2018-08" db="EMBL/GenBank/DDBJ databases">
        <title>A genome reference for cultivated species of the human gut microbiota.</title>
        <authorList>
            <person name="Zou Y."/>
            <person name="Xue W."/>
            <person name="Luo G."/>
        </authorList>
    </citation>
    <scope>NUCLEOTIDE SEQUENCE [LARGE SCALE GENOMIC DNA]</scope>
    <source>
        <strain evidence="11 12">AF48-16</strain>
    </source>
</reference>
<dbReference type="RefSeq" id="WP_005225842.1">
    <property type="nucleotide sequence ID" value="NZ_BAAAXK010000003.1"/>
</dbReference>
<dbReference type="PANTHER" id="PTHR30473">
    <property type="entry name" value="PROTEIN PHOH"/>
    <property type="match status" value="1"/>
</dbReference>
<dbReference type="SUPFAM" id="SSF52540">
    <property type="entry name" value="P-loop containing nucleoside triphosphate hydrolases"/>
    <property type="match status" value="1"/>
</dbReference>
<dbReference type="InterPro" id="IPR027417">
    <property type="entry name" value="P-loop_NTPase"/>
</dbReference>
<dbReference type="OrthoDB" id="9773137at2"/>
<protein>
    <recommendedName>
        <fullName evidence="6">PhoH-like protein</fullName>
    </recommendedName>
</protein>
<dbReference type="Proteomes" id="UP000422837">
    <property type="component" value="Chromosome"/>
</dbReference>
<dbReference type="InterPro" id="IPR004088">
    <property type="entry name" value="KH_dom_type_1"/>
</dbReference>
<evidence type="ECO:0000256" key="4">
    <source>
        <dbReference type="ARBA" id="ARBA00022741"/>
    </source>
</evidence>
<evidence type="ECO:0000259" key="7">
    <source>
        <dbReference type="SMART" id="SM00322"/>
    </source>
</evidence>
<reference evidence="10 13" key="2">
    <citation type="submission" date="2019-11" db="EMBL/GenBank/DDBJ databases">
        <title>Detection and genome characteristic of a blood enterococcus casselifavus isolate from Zhengzhou,china.</title>
        <authorList>
            <person name="Wen P."/>
        </authorList>
    </citation>
    <scope>NUCLEOTIDE SEQUENCE [LARGE SCALE GENOMIC DNA]</scope>
    <source>
        <strain evidence="10 13">EC291</strain>
    </source>
</reference>
<keyword evidence="5" id="KW-0067">ATP-binding</keyword>
<dbReference type="Proteomes" id="UP000286288">
    <property type="component" value="Unassembled WGS sequence"/>
</dbReference>
<accession>A0A1L8SCJ2</accession>
<dbReference type="GO" id="GO:0005524">
    <property type="term" value="F:ATP binding"/>
    <property type="evidence" value="ECO:0007669"/>
    <property type="project" value="UniProtKB-KW"/>
</dbReference>
<keyword evidence="3" id="KW-0963">Cytoplasm</keyword>
<dbReference type="Proteomes" id="UP001253851">
    <property type="component" value="Unassembled WGS sequence"/>
</dbReference>
<dbReference type="EMBL" id="JARQDZ010000001">
    <property type="protein sequence ID" value="MDT2981574.1"/>
    <property type="molecule type" value="Genomic_DNA"/>
</dbReference>
<evidence type="ECO:0000256" key="3">
    <source>
        <dbReference type="ARBA" id="ARBA00022490"/>
    </source>
</evidence>
<dbReference type="EMBL" id="CP046123">
    <property type="protein sequence ID" value="QGN29284.1"/>
    <property type="molecule type" value="Genomic_DNA"/>
</dbReference>
<evidence type="ECO:0000256" key="1">
    <source>
        <dbReference type="ARBA" id="ARBA00004496"/>
    </source>
</evidence>
<dbReference type="AlphaFoldDB" id="A0A1L8SCJ2"/>
<feature type="domain" description="K Homology" evidence="7">
    <location>
        <begin position="4"/>
        <end position="68"/>
    </location>
</feature>
<dbReference type="GO" id="GO:0005829">
    <property type="term" value="C:cytosol"/>
    <property type="evidence" value="ECO:0007669"/>
    <property type="project" value="TreeGrafter"/>
</dbReference>
<dbReference type="InterPro" id="IPR004087">
    <property type="entry name" value="KH_dom"/>
</dbReference>
<gene>
    <name evidence="10" type="primary">phoH</name>
    <name evidence="11" type="ORF">DW084_03805</name>
    <name evidence="10" type="ORF">GFU50_07105</name>
    <name evidence="8" type="ORF">P7I32_09780</name>
    <name evidence="9" type="ORF">P7I34_02790</name>
</gene>
<dbReference type="EMBL" id="JARQDV010000004">
    <property type="protein sequence ID" value="MDT2964905.1"/>
    <property type="molecule type" value="Genomic_DNA"/>
</dbReference>
<evidence type="ECO:0000256" key="5">
    <source>
        <dbReference type="ARBA" id="ARBA00022840"/>
    </source>
</evidence>
<sequence length="324" mass="35985">MTDKTITIEITLSENDDVRLLLGAHDKNIKIIEDSTGTVIHTRGELIQIVGETEAAEKAQSVIRALQELIKRGINISTPDVITALNMVNKGSLDYFKDMYEEEIIKDRNGKPIRAKNAGQKKYIEAVRKHDVVFGVGPAGTGKTFLAVVMAIAALKKGQVQKIILTRPAVEAGENLGFLPGDLKEKVDPYLRPVYDALYQIFGMDHTNRLMERGVIEIAPLAYMRGRTLEDAFVILDEAQNTTIAQMKMFLTRLGFNSKMIVNGDTSQIDLPKGTLSGLIHAERTLQEIPKIAFANFEAGDVVRHPVVAEIIRAYEEADLKDKR</sequence>
<dbReference type="PANTHER" id="PTHR30473:SF1">
    <property type="entry name" value="PHOH-LIKE PROTEIN"/>
    <property type="match status" value="1"/>
</dbReference>
<proteinExistence type="inferred from homology"/>
<evidence type="ECO:0000256" key="6">
    <source>
        <dbReference type="ARBA" id="ARBA00039970"/>
    </source>
</evidence>
<dbReference type="SMART" id="SM00322">
    <property type="entry name" value="KH"/>
    <property type="match status" value="1"/>
</dbReference>
<evidence type="ECO:0000256" key="2">
    <source>
        <dbReference type="ARBA" id="ARBA00010393"/>
    </source>
</evidence>
<reference evidence="8 14" key="3">
    <citation type="submission" date="2023-03" db="EMBL/GenBank/DDBJ databases">
        <authorList>
            <person name="Shen W."/>
            <person name="Cai J."/>
        </authorList>
    </citation>
    <scope>NUCLEOTIDE SEQUENCE</scope>
    <source>
        <strain evidence="9 14">B516</strain>
        <strain evidence="8">K72-2</strain>
    </source>
</reference>
<dbReference type="Gene3D" id="3.40.50.300">
    <property type="entry name" value="P-loop containing nucleotide triphosphate hydrolases"/>
    <property type="match status" value="1"/>
</dbReference>
<dbReference type="InterPro" id="IPR036612">
    <property type="entry name" value="KH_dom_type_1_sf"/>
</dbReference>
<dbReference type="Pfam" id="PF00013">
    <property type="entry name" value="KH_1"/>
    <property type="match status" value="1"/>
</dbReference>
<dbReference type="EMBL" id="QRMZ01000004">
    <property type="protein sequence ID" value="RHK07398.1"/>
    <property type="molecule type" value="Genomic_DNA"/>
</dbReference>
<name>A0A1L8SCJ2_ENTCA</name>
<evidence type="ECO:0000313" key="8">
    <source>
        <dbReference type="EMBL" id="MDT2964905.1"/>
    </source>
</evidence>
<keyword evidence="4" id="KW-0547">Nucleotide-binding</keyword>
<comment type="similarity">
    <text evidence="2">Belongs to the PhoH family.</text>
</comment>
<evidence type="ECO:0000313" key="13">
    <source>
        <dbReference type="Proteomes" id="UP000422837"/>
    </source>
</evidence>
<comment type="subcellular location">
    <subcellularLocation>
        <location evidence="1">Cytoplasm</location>
    </subcellularLocation>
</comment>
<evidence type="ECO:0000313" key="9">
    <source>
        <dbReference type="EMBL" id="MDT2981574.1"/>
    </source>
</evidence>
<organism evidence="11 12">
    <name type="scientific">Enterococcus casseliflavus</name>
    <name type="common">Enterococcus flavescens</name>
    <dbReference type="NCBI Taxonomy" id="37734"/>
    <lineage>
        <taxon>Bacteria</taxon>
        <taxon>Bacillati</taxon>
        <taxon>Bacillota</taxon>
        <taxon>Bacilli</taxon>
        <taxon>Lactobacillales</taxon>
        <taxon>Enterococcaceae</taxon>
        <taxon>Enterococcus</taxon>
    </lineage>
</organism>
<dbReference type="Proteomes" id="UP001268896">
    <property type="component" value="Unassembled WGS sequence"/>
</dbReference>
<dbReference type="InterPro" id="IPR003714">
    <property type="entry name" value="PhoH"/>
</dbReference>
<dbReference type="Pfam" id="PF02562">
    <property type="entry name" value="PhoH"/>
    <property type="match status" value="1"/>
</dbReference>
<dbReference type="FunFam" id="3.40.50.300:FF:000013">
    <property type="entry name" value="PhoH family ATPase"/>
    <property type="match status" value="1"/>
</dbReference>
<dbReference type="CDD" id="cd00105">
    <property type="entry name" value="KH-I"/>
    <property type="match status" value="1"/>
</dbReference>
<dbReference type="SUPFAM" id="SSF54791">
    <property type="entry name" value="Eukaryotic type KH-domain (KH-domain type I)"/>
    <property type="match status" value="1"/>
</dbReference>